<name>A0A1P8UY85_9RHOB</name>
<comment type="similarity">
    <text evidence="7">Belongs to the class-I aminoacyl-tRNA synthetase family.</text>
</comment>
<evidence type="ECO:0000256" key="3">
    <source>
        <dbReference type="ARBA" id="ARBA00022741"/>
    </source>
</evidence>
<dbReference type="GO" id="GO:0006424">
    <property type="term" value="P:glutamyl-tRNA aminoacylation"/>
    <property type="evidence" value="ECO:0007669"/>
    <property type="project" value="TreeGrafter"/>
</dbReference>
<feature type="domain" description="Glutamyl/glutaminyl-tRNA synthetase class Ib catalytic" evidence="8">
    <location>
        <begin position="173"/>
        <end position="283"/>
    </location>
</feature>
<dbReference type="Proteomes" id="UP000187059">
    <property type="component" value="Chromosome"/>
</dbReference>
<keyword evidence="7" id="KW-0648">Protein biosynthesis</keyword>
<dbReference type="InterPro" id="IPR000924">
    <property type="entry name" value="Glu/Gln-tRNA-synth"/>
</dbReference>
<evidence type="ECO:0000256" key="1">
    <source>
        <dbReference type="ARBA" id="ARBA00022598"/>
    </source>
</evidence>
<dbReference type="PANTHER" id="PTHR43311">
    <property type="entry name" value="GLUTAMATE--TRNA LIGASE"/>
    <property type="match status" value="1"/>
</dbReference>
<dbReference type="AlphaFoldDB" id="A0A1P8UY85"/>
<dbReference type="InterPro" id="IPR001412">
    <property type="entry name" value="aa-tRNA-synth_I_CS"/>
</dbReference>
<dbReference type="Gene3D" id="3.40.50.620">
    <property type="entry name" value="HUPs"/>
    <property type="match status" value="1"/>
</dbReference>
<dbReference type="STRING" id="1250539.Ga0080574_TMP4024"/>
<keyword evidence="1 7" id="KW-0436">Ligase</keyword>
<evidence type="ECO:0000313" key="9">
    <source>
        <dbReference type="EMBL" id="APZ54358.1"/>
    </source>
</evidence>
<dbReference type="Pfam" id="PF00749">
    <property type="entry name" value="tRNA-synt_1c"/>
    <property type="match status" value="2"/>
</dbReference>
<dbReference type="InterPro" id="IPR020058">
    <property type="entry name" value="Glu/Gln-tRNA-synth_Ib_cat-dom"/>
</dbReference>
<dbReference type="PANTHER" id="PTHR43311:SF1">
    <property type="entry name" value="GLUTAMYL-Q TRNA(ASP) SYNTHETASE"/>
    <property type="match status" value="1"/>
</dbReference>
<keyword evidence="5 7" id="KW-0067">ATP-binding</keyword>
<feature type="domain" description="Glutamyl/glutaminyl-tRNA synthetase class Ib catalytic" evidence="8">
    <location>
        <begin position="2"/>
        <end position="106"/>
    </location>
</feature>
<evidence type="ECO:0000256" key="2">
    <source>
        <dbReference type="ARBA" id="ARBA00022723"/>
    </source>
</evidence>
<reference evidence="9 10" key="1">
    <citation type="submission" date="2016-04" db="EMBL/GenBank/DDBJ databases">
        <title>Deep-sea bacteria in the southern Pacific.</title>
        <authorList>
            <person name="Tang K."/>
        </authorList>
    </citation>
    <scope>NUCLEOTIDE SEQUENCE [LARGE SCALE GENOMIC DNA]</scope>
    <source>
        <strain evidence="9 10">JLT2014</strain>
    </source>
</reference>
<evidence type="ECO:0000259" key="8">
    <source>
        <dbReference type="Pfam" id="PF00749"/>
    </source>
</evidence>
<keyword evidence="3 7" id="KW-0547">Nucleotide-binding</keyword>
<keyword evidence="10" id="KW-1185">Reference proteome</keyword>
<dbReference type="OrthoDB" id="9807503at2"/>
<evidence type="ECO:0000256" key="6">
    <source>
        <dbReference type="ARBA" id="ARBA00023146"/>
    </source>
</evidence>
<protein>
    <submittedName>
        <fullName evidence="9">Glutamyl-Q tRNA(Asp) synthetase</fullName>
        <ecNumber evidence="9">6.1.1.-</ecNumber>
    </submittedName>
</protein>
<dbReference type="InterPro" id="IPR014729">
    <property type="entry name" value="Rossmann-like_a/b/a_fold"/>
</dbReference>
<keyword evidence="2" id="KW-0479">Metal-binding</keyword>
<keyword evidence="6 7" id="KW-0030">Aminoacyl-tRNA synthetase</keyword>
<dbReference type="GO" id="GO:0005829">
    <property type="term" value="C:cytosol"/>
    <property type="evidence" value="ECO:0007669"/>
    <property type="project" value="TreeGrafter"/>
</dbReference>
<evidence type="ECO:0000313" key="10">
    <source>
        <dbReference type="Proteomes" id="UP000187059"/>
    </source>
</evidence>
<sequence>MRSRFAPSPTGPLHLGHAYSALLASDMTRAAGGTFLLRIDDLDQSRARPEWEVQLKDDLHWLGLDWPEPCRRESEHLGEYEAALDRLWQMGLLYPCTCTRRDIREALSAPQEGAPLTGPDGLIYPGTCRPDTPPTGPRPQDVTLRLDMARACAKLTAPLTFAETGAGPDGQSGTISASNDEMIRDIGDVVVARRDMGASYHLAVVVDDAAQAITHVIRGRDLFDATRIHALLQRLLDLPTPVYHHHRLIRDEHGKRLAKRDDARAIALYRSEGKSPQQIRAMVGL</sequence>
<dbReference type="GO" id="GO:0004818">
    <property type="term" value="F:glutamate-tRNA ligase activity"/>
    <property type="evidence" value="ECO:0007669"/>
    <property type="project" value="TreeGrafter"/>
</dbReference>
<gene>
    <name evidence="9" type="ORF">Ga0080574_TMP4024</name>
</gene>
<dbReference type="PRINTS" id="PR00987">
    <property type="entry name" value="TRNASYNTHGLU"/>
</dbReference>
<organism evidence="9 10">
    <name type="scientific">Salipiger abyssi</name>
    <dbReference type="NCBI Taxonomy" id="1250539"/>
    <lineage>
        <taxon>Bacteria</taxon>
        <taxon>Pseudomonadati</taxon>
        <taxon>Pseudomonadota</taxon>
        <taxon>Alphaproteobacteria</taxon>
        <taxon>Rhodobacterales</taxon>
        <taxon>Roseobacteraceae</taxon>
        <taxon>Salipiger</taxon>
    </lineage>
</organism>
<evidence type="ECO:0000256" key="7">
    <source>
        <dbReference type="RuleBase" id="RU363037"/>
    </source>
</evidence>
<keyword evidence="4" id="KW-0862">Zinc</keyword>
<dbReference type="RefSeq" id="WP_076703746.1">
    <property type="nucleotide sequence ID" value="NZ_CP015093.1"/>
</dbReference>
<dbReference type="EMBL" id="CP015093">
    <property type="protein sequence ID" value="APZ54358.1"/>
    <property type="molecule type" value="Genomic_DNA"/>
</dbReference>
<dbReference type="NCBIfam" id="NF004315">
    <property type="entry name" value="PRK05710.1-4"/>
    <property type="match status" value="1"/>
</dbReference>
<dbReference type="EC" id="6.1.1.-" evidence="9"/>
<proteinExistence type="inferred from homology"/>
<evidence type="ECO:0000256" key="4">
    <source>
        <dbReference type="ARBA" id="ARBA00022833"/>
    </source>
</evidence>
<dbReference type="InterPro" id="IPR049940">
    <property type="entry name" value="GluQ/Sye"/>
</dbReference>
<dbReference type="SUPFAM" id="SSF52374">
    <property type="entry name" value="Nucleotidylyl transferase"/>
    <property type="match status" value="1"/>
</dbReference>
<dbReference type="GO" id="GO:0005524">
    <property type="term" value="F:ATP binding"/>
    <property type="evidence" value="ECO:0007669"/>
    <property type="project" value="UniProtKB-KW"/>
</dbReference>
<evidence type="ECO:0000256" key="5">
    <source>
        <dbReference type="ARBA" id="ARBA00022840"/>
    </source>
</evidence>
<dbReference type="KEGG" id="paby:Ga0080574_TMP4024"/>
<dbReference type="PROSITE" id="PS00178">
    <property type="entry name" value="AA_TRNA_LIGASE_I"/>
    <property type="match status" value="1"/>
</dbReference>
<accession>A0A1P8UY85</accession>